<dbReference type="AlphaFoldDB" id="A0A396HL50"/>
<comment type="caution">
    <text evidence="8">The sequence shown here is derived from an EMBL/GenBank/DDBJ whole genome shotgun (WGS) entry which is preliminary data.</text>
</comment>
<dbReference type="GO" id="GO:0005789">
    <property type="term" value="C:endoplasmic reticulum membrane"/>
    <property type="evidence" value="ECO:0007669"/>
    <property type="project" value="UniProtKB-SubCell"/>
</dbReference>
<feature type="transmembrane region" description="Helical" evidence="6">
    <location>
        <begin position="315"/>
        <end position="336"/>
    </location>
</feature>
<dbReference type="InterPro" id="IPR003388">
    <property type="entry name" value="Reticulon"/>
</dbReference>
<dbReference type="PANTHER" id="PTHR10994">
    <property type="entry name" value="RETICULON"/>
    <property type="match status" value="1"/>
</dbReference>
<keyword evidence="2 6" id="KW-0812">Transmembrane</keyword>
<dbReference type="PANTHER" id="PTHR10994:SF145">
    <property type="entry name" value="RETICULON-LIKE PROTEIN B13"/>
    <property type="match status" value="1"/>
</dbReference>
<evidence type="ECO:0000256" key="6">
    <source>
        <dbReference type="RuleBase" id="RU363132"/>
    </source>
</evidence>
<gene>
    <name evidence="8" type="ORF">MtrunA17_Chr5g0402691</name>
</gene>
<evidence type="ECO:0000259" key="7">
    <source>
        <dbReference type="PROSITE" id="PS50845"/>
    </source>
</evidence>
<dbReference type="PROSITE" id="PS50845">
    <property type="entry name" value="RETICULON"/>
    <property type="match status" value="1"/>
</dbReference>
<evidence type="ECO:0000313" key="8">
    <source>
        <dbReference type="EMBL" id="RHN54072.1"/>
    </source>
</evidence>
<evidence type="ECO:0000256" key="5">
    <source>
        <dbReference type="ARBA" id="ARBA00023136"/>
    </source>
</evidence>
<reference evidence="8" key="1">
    <citation type="journal article" date="2018" name="Nat. Plants">
        <title>Whole-genome landscape of Medicago truncatula symbiotic genes.</title>
        <authorList>
            <person name="Pecrix Y."/>
            <person name="Gamas P."/>
            <person name="Carrere S."/>
        </authorList>
    </citation>
    <scope>NUCLEOTIDE SEQUENCE</scope>
    <source>
        <tissue evidence="8">Leaves</tissue>
    </source>
</reference>
<dbReference type="Pfam" id="PF02453">
    <property type="entry name" value="Reticulon"/>
    <property type="match status" value="1"/>
</dbReference>
<evidence type="ECO:0000256" key="1">
    <source>
        <dbReference type="ARBA" id="ARBA00004477"/>
    </source>
</evidence>
<feature type="domain" description="Reticulon" evidence="7">
    <location>
        <begin position="278"/>
        <end position="379"/>
    </location>
</feature>
<dbReference type="InterPro" id="IPR045064">
    <property type="entry name" value="Reticulon-like"/>
</dbReference>
<comment type="subcellular location">
    <subcellularLocation>
        <location evidence="1 6">Endoplasmic reticulum membrane</location>
        <topology evidence="1 6">Multi-pass membrane protein</topology>
    </subcellularLocation>
</comment>
<name>A0A396HL50_MEDTR</name>
<proteinExistence type="predicted"/>
<keyword evidence="5 6" id="KW-0472">Membrane</keyword>
<evidence type="ECO:0000256" key="4">
    <source>
        <dbReference type="ARBA" id="ARBA00022989"/>
    </source>
</evidence>
<sequence>MPPKPTSTTSKDLEDAIHSANQHFEAANTATNNRLTEELQTLHSKIDSQRLHFDQQLQDREERLNRTMATNQDELRSFIVAALQQREPSTSQILPPPTSHTTGNTTLTFTEPVLEPILTPISNTTLPLTHTNSSPFTRSATTPFSTSTNFILFSTPLSLHHTTPLTVPLSQTQTYGYFTQPIVNTSIYPPPPFSFAISTPPHYNFSYSTPPYPTYQTPPYFGQTHNSHPLQISVTQRLRWLVLMDLKPLIGFSRLTSFSPSTTSPRNTAYKWRKKLSTSILVLWRRKKLGTIVLIAATTTWVSMEVYQFNFLTLISWLTIFVVTSIFLYSNMLTLFGKEPPNLLRLELKEETATRMAKTVRAWIEKSIRWLFVVSIKKDWPVFVGVMAALDILQCCTKSSHRFYSEYLISVNLKYSERQISIAAKQWLRLIQLTMKA</sequence>
<dbReference type="GO" id="GO:0009617">
    <property type="term" value="P:response to bacterium"/>
    <property type="evidence" value="ECO:0007669"/>
    <property type="project" value="InterPro"/>
</dbReference>
<accession>A0A396HL50</accession>
<dbReference type="Proteomes" id="UP000265566">
    <property type="component" value="Chromosome 5"/>
</dbReference>
<dbReference type="Gramene" id="rna29052">
    <property type="protein sequence ID" value="RHN54072.1"/>
    <property type="gene ID" value="gene29052"/>
</dbReference>
<keyword evidence="3 6" id="KW-0256">Endoplasmic reticulum</keyword>
<feature type="transmembrane region" description="Helical" evidence="6">
    <location>
        <begin position="289"/>
        <end position="309"/>
    </location>
</feature>
<protein>
    <recommendedName>
        <fullName evidence="6">Reticulon-like protein</fullName>
    </recommendedName>
</protein>
<dbReference type="EMBL" id="PSQE01000005">
    <property type="protein sequence ID" value="RHN54072.1"/>
    <property type="molecule type" value="Genomic_DNA"/>
</dbReference>
<keyword evidence="4 6" id="KW-1133">Transmembrane helix</keyword>
<organism evidence="8">
    <name type="scientific">Medicago truncatula</name>
    <name type="common">Barrel medic</name>
    <name type="synonym">Medicago tribuloides</name>
    <dbReference type="NCBI Taxonomy" id="3880"/>
    <lineage>
        <taxon>Eukaryota</taxon>
        <taxon>Viridiplantae</taxon>
        <taxon>Streptophyta</taxon>
        <taxon>Embryophyta</taxon>
        <taxon>Tracheophyta</taxon>
        <taxon>Spermatophyta</taxon>
        <taxon>Magnoliopsida</taxon>
        <taxon>eudicotyledons</taxon>
        <taxon>Gunneridae</taxon>
        <taxon>Pentapetalae</taxon>
        <taxon>rosids</taxon>
        <taxon>fabids</taxon>
        <taxon>Fabales</taxon>
        <taxon>Fabaceae</taxon>
        <taxon>Papilionoideae</taxon>
        <taxon>50 kb inversion clade</taxon>
        <taxon>NPAAA clade</taxon>
        <taxon>Hologalegina</taxon>
        <taxon>IRL clade</taxon>
        <taxon>Trifolieae</taxon>
        <taxon>Medicago</taxon>
    </lineage>
</organism>
<evidence type="ECO:0000256" key="3">
    <source>
        <dbReference type="ARBA" id="ARBA00022824"/>
    </source>
</evidence>
<evidence type="ECO:0000256" key="2">
    <source>
        <dbReference type="ARBA" id="ARBA00022692"/>
    </source>
</evidence>